<evidence type="ECO:0000256" key="9">
    <source>
        <dbReference type="ARBA" id="ARBA00023180"/>
    </source>
</evidence>
<sequence>MGDPLSKEKGEQLETSKKRSLIGHTLASASAPLSTLAHCRRPFQQSPYFSGGCEALFLRKQHCVGVPMKLLAFLSLLALVLLEAGTASPPKGRKRRDPTNEEGDSYEVLNLGNYVPDPDNYDEVIDLSDYEGLMDYEDQLPEVKAGSSLDPPTRIGSTQSTVNPRTLSSKPTVAKPTMLGLPGSPSSHAEPGLPTCLVCVCLGSSVYCDDADLESIPPLPKTTTYLYARFNRISRIRAGDFKGLTKLKKIDLSSNSISSIDDDALRLLPALRDLILPENQLAALPVLPAGIEVLDVRLNRLQSSGIQPEAFRHLMAPDSENSSVWSKAHSHIRHPSYPHRMPGSHVRGRGGGGGEKEGGSGRSNGMWEPALTTRLTEPIITLPRLL</sequence>
<feature type="region of interest" description="Disordered" evidence="10">
    <location>
        <begin position="1"/>
        <end position="21"/>
    </location>
</feature>
<dbReference type="GO" id="GO:0030199">
    <property type="term" value="P:collagen fibril organization"/>
    <property type="evidence" value="ECO:0007669"/>
    <property type="project" value="TreeGrafter"/>
</dbReference>
<evidence type="ECO:0000256" key="1">
    <source>
        <dbReference type="ARBA" id="ARBA00004498"/>
    </source>
</evidence>
<evidence type="ECO:0000259" key="11">
    <source>
        <dbReference type="SMART" id="SM00013"/>
    </source>
</evidence>
<comment type="subcellular location">
    <subcellularLocation>
        <location evidence="1">Secreted</location>
        <location evidence="1">Extracellular space</location>
        <location evidence="1">Extracellular matrix</location>
    </subcellularLocation>
</comment>
<dbReference type="AlphaFoldDB" id="A0A9V1ES95"/>
<dbReference type="SUPFAM" id="SSF52058">
    <property type="entry name" value="L domain-like"/>
    <property type="match status" value="1"/>
</dbReference>
<evidence type="ECO:0000256" key="3">
    <source>
        <dbReference type="ARBA" id="ARBA00022525"/>
    </source>
</evidence>
<feature type="domain" description="LRRNT" evidence="11">
    <location>
        <begin position="195"/>
        <end position="225"/>
    </location>
</feature>
<evidence type="ECO:0000256" key="10">
    <source>
        <dbReference type="SAM" id="MobiDB-lite"/>
    </source>
</evidence>
<feature type="region of interest" description="Disordered" evidence="10">
    <location>
        <begin position="87"/>
        <end position="106"/>
    </location>
</feature>
<dbReference type="SMART" id="SM00369">
    <property type="entry name" value="LRR_TYP"/>
    <property type="match status" value="2"/>
</dbReference>
<proteinExistence type="inferred from homology"/>
<name>A0A9V1ES95_PANPR</name>
<dbReference type="SMART" id="SM00013">
    <property type="entry name" value="LRRNT"/>
    <property type="match status" value="1"/>
</dbReference>
<evidence type="ECO:0000313" key="12">
    <source>
        <dbReference type="Proteomes" id="UP001165780"/>
    </source>
</evidence>
<reference evidence="13" key="1">
    <citation type="submission" date="2025-08" db="UniProtKB">
        <authorList>
            <consortium name="RefSeq"/>
        </authorList>
    </citation>
    <scope>IDENTIFICATION</scope>
    <source>
        <tissue evidence="13">Whole blood</tissue>
    </source>
</reference>
<keyword evidence="3" id="KW-0964">Secreted</keyword>
<dbReference type="CTD" id="26254"/>
<dbReference type="InterPro" id="IPR000372">
    <property type="entry name" value="LRRNT"/>
</dbReference>
<dbReference type="Pfam" id="PF13855">
    <property type="entry name" value="LRR_8"/>
    <property type="match status" value="1"/>
</dbReference>
<keyword evidence="7" id="KW-0677">Repeat</keyword>
<dbReference type="Proteomes" id="UP001165780">
    <property type="component" value="Unplaced"/>
</dbReference>
<keyword evidence="12" id="KW-1185">Reference proteome</keyword>
<dbReference type="Gene3D" id="3.80.10.10">
    <property type="entry name" value="Ribonuclease Inhibitor"/>
    <property type="match status" value="1"/>
</dbReference>
<dbReference type="GO" id="GO:0061975">
    <property type="term" value="P:articular cartilage development"/>
    <property type="evidence" value="ECO:0007669"/>
    <property type="project" value="TreeGrafter"/>
</dbReference>
<dbReference type="PANTHER" id="PTHR46269">
    <property type="entry name" value="EPIPHYCAN-RELATED"/>
    <property type="match status" value="1"/>
</dbReference>
<dbReference type="GO" id="GO:0031012">
    <property type="term" value="C:extracellular matrix"/>
    <property type="evidence" value="ECO:0007669"/>
    <property type="project" value="TreeGrafter"/>
</dbReference>
<dbReference type="InterPro" id="IPR043547">
    <property type="entry name" value="Mimecan/Epiphycan/Opticin"/>
</dbReference>
<evidence type="ECO:0000256" key="6">
    <source>
        <dbReference type="ARBA" id="ARBA00022729"/>
    </source>
</evidence>
<feature type="region of interest" description="Disordered" evidence="10">
    <location>
        <begin position="333"/>
        <end position="367"/>
    </location>
</feature>
<protein>
    <submittedName>
        <fullName evidence="13">Opticin isoform X2</fullName>
    </submittedName>
</protein>
<dbReference type="GO" id="GO:0005615">
    <property type="term" value="C:extracellular space"/>
    <property type="evidence" value="ECO:0007669"/>
    <property type="project" value="TreeGrafter"/>
</dbReference>
<feature type="compositionally biased region" description="Polar residues" evidence="10">
    <location>
        <begin position="155"/>
        <end position="171"/>
    </location>
</feature>
<dbReference type="InterPro" id="IPR001611">
    <property type="entry name" value="Leu-rich_rpt"/>
</dbReference>
<dbReference type="InterPro" id="IPR003591">
    <property type="entry name" value="Leu-rich_rpt_typical-subtyp"/>
</dbReference>
<evidence type="ECO:0000256" key="5">
    <source>
        <dbReference type="ARBA" id="ARBA00022614"/>
    </source>
</evidence>
<evidence type="ECO:0000313" key="13">
    <source>
        <dbReference type="RefSeq" id="XP_019287786.2"/>
    </source>
</evidence>
<keyword evidence="8" id="KW-1015">Disulfide bond</keyword>
<dbReference type="RefSeq" id="XP_019287786.2">
    <property type="nucleotide sequence ID" value="XM_019432241.2"/>
</dbReference>
<feature type="compositionally biased region" description="Basic and acidic residues" evidence="10">
    <location>
        <begin position="1"/>
        <end position="17"/>
    </location>
</feature>
<evidence type="ECO:0000256" key="4">
    <source>
        <dbReference type="ARBA" id="ARBA00022530"/>
    </source>
</evidence>
<evidence type="ECO:0000256" key="8">
    <source>
        <dbReference type="ARBA" id="ARBA00023157"/>
    </source>
</evidence>
<keyword evidence="6" id="KW-0732">Signal</keyword>
<evidence type="ECO:0000256" key="7">
    <source>
        <dbReference type="ARBA" id="ARBA00022737"/>
    </source>
</evidence>
<dbReference type="InterPro" id="IPR032675">
    <property type="entry name" value="LRR_dom_sf"/>
</dbReference>
<dbReference type="GeneID" id="109256699"/>
<dbReference type="PANTHER" id="PTHR46269:SF4">
    <property type="entry name" value="OPTICIN"/>
    <property type="match status" value="1"/>
</dbReference>
<dbReference type="PROSITE" id="PS51450">
    <property type="entry name" value="LRR"/>
    <property type="match status" value="1"/>
</dbReference>
<keyword evidence="9" id="KW-0325">Glycoprotein</keyword>
<accession>A0A9V1ES95</accession>
<gene>
    <name evidence="13" type="primary">OPTC</name>
</gene>
<feature type="region of interest" description="Disordered" evidence="10">
    <location>
        <begin position="144"/>
        <end position="189"/>
    </location>
</feature>
<organism evidence="12 13">
    <name type="scientific">Panthera pardus</name>
    <name type="common">Leopard</name>
    <name type="synonym">Felis pardus</name>
    <dbReference type="NCBI Taxonomy" id="9691"/>
    <lineage>
        <taxon>Eukaryota</taxon>
        <taxon>Metazoa</taxon>
        <taxon>Chordata</taxon>
        <taxon>Craniata</taxon>
        <taxon>Vertebrata</taxon>
        <taxon>Euteleostomi</taxon>
        <taxon>Mammalia</taxon>
        <taxon>Eutheria</taxon>
        <taxon>Laurasiatheria</taxon>
        <taxon>Carnivora</taxon>
        <taxon>Feliformia</taxon>
        <taxon>Felidae</taxon>
        <taxon>Pantherinae</taxon>
        <taxon>Panthera</taxon>
    </lineage>
</organism>
<evidence type="ECO:0000256" key="2">
    <source>
        <dbReference type="ARBA" id="ARBA00006912"/>
    </source>
</evidence>
<keyword evidence="4" id="KW-0272">Extracellular matrix</keyword>
<comment type="similarity">
    <text evidence="2">Belongs to the small leucine-rich proteoglycan (SLRP) family. SLRP class III subfamily.</text>
</comment>
<dbReference type="GO" id="GO:0060348">
    <property type="term" value="P:bone development"/>
    <property type="evidence" value="ECO:0007669"/>
    <property type="project" value="TreeGrafter"/>
</dbReference>
<keyword evidence="5" id="KW-0433">Leucine-rich repeat</keyword>